<name>A0A0E9XWD0_ANGAN</name>
<evidence type="ECO:0000313" key="1">
    <source>
        <dbReference type="EMBL" id="JAI06722.1"/>
    </source>
</evidence>
<dbReference type="AlphaFoldDB" id="A0A0E9XWD0"/>
<reference evidence="1" key="1">
    <citation type="submission" date="2014-11" db="EMBL/GenBank/DDBJ databases">
        <authorList>
            <person name="Amaro Gonzalez C."/>
        </authorList>
    </citation>
    <scope>NUCLEOTIDE SEQUENCE</scope>
</reference>
<dbReference type="EMBL" id="GBXM01001856">
    <property type="protein sequence ID" value="JAI06722.1"/>
    <property type="molecule type" value="Transcribed_RNA"/>
</dbReference>
<accession>A0A0E9XWD0</accession>
<reference evidence="1" key="2">
    <citation type="journal article" date="2015" name="Fish Shellfish Immunol.">
        <title>Early steps in the European eel (Anguilla anguilla)-Vibrio vulnificus interaction in the gills: Role of the RtxA13 toxin.</title>
        <authorList>
            <person name="Callol A."/>
            <person name="Pajuelo D."/>
            <person name="Ebbesson L."/>
            <person name="Teles M."/>
            <person name="MacKenzie S."/>
            <person name="Amaro C."/>
        </authorList>
    </citation>
    <scope>NUCLEOTIDE SEQUENCE</scope>
</reference>
<sequence>MHKRVHMNVCECFPLFLLGSHVCVSVFQGEGVGFGFFAINLCIFYLQNPPQLWL</sequence>
<protein>
    <submittedName>
        <fullName evidence="1">Uncharacterized protein</fullName>
    </submittedName>
</protein>
<organism evidence="1">
    <name type="scientific">Anguilla anguilla</name>
    <name type="common">European freshwater eel</name>
    <name type="synonym">Muraena anguilla</name>
    <dbReference type="NCBI Taxonomy" id="7936"/>
    <lineage>
        <taxon>Eukaryota</taxon>
        <taxon>Metazoa</taxon>
        <taxon>Chordata</taxon>
        <taxon>Craniata</taxon>
        <taxon>Vertebrata</taxon>
        <taxon>Euteleostomi</taxon>
        <taxon>Actinopterygii</taxon>
        <taxon>Neopterygii</taxon>
        <taxon>Teleostei</taxon>
        <taxon>Anguilliformes</taxon>
        <taxon>Anguillidae</taxon>
        <taxon>Anguilla</taxon>
    </lineage>
</organism>
<proteinExistence type="predicted"/>